<dbReference type="InterPro" id="IPR045851">
    <property type="entry name" value="AMP-bd_C_sf"/>
</dbReference>
<dbReference type="InterPro" id="IPR025110">
    <property type="entry name" value="AMP-bd_C"/>
</dbReference>
<dbReference type="Pfam" id="PF16177">
    <property type="entry name" value="ACAS_N"/>
    <property type="match status" value="1"/>
</dbReference>
<evidence type="ECO:0000259" key="4">
    <source>
        <dbReference type="Pfam" id="PF16177"/>
    </source>
</evidence>
<dbReference type="Proteomes" id="UP001562354">
    <property type="component" value="Unassembled WGS sequence"/>
</dbReference>
<dbReference type="Pfam" id="PF13193">
    <property type="entry name" value="AMP-binding_C"/>
    <property type="match status" value="1"/>
</dbReference>
<dbReference type="Gene3D" id="3.30.300.30">
    <property type="match status" value="1"/>
</dbReference>
<dbReference type="GeneID" id="95974701"/>
<evidence type="ECO:0000259" key="3">
    <source>
        <dbReference type="Pfam" id="PF13193"/>
    </source>
</evidence>
<feature type="domain" description="AMP-binding enzyme C-terminal" evidence="3">
    <location>
        <begin position="551"/>
        <end position="640"/>
    </location>
</feature>
<evidence type="ECO:0000313" key="6">
    <source>
        <dbReference type="Proteomes" id="UP001562354"/>
    </source>
</evidence>
<evidence type="ECO:0000259" key="2">
    <source>
        <dbReference type="Pfam" id="PF00501"/>
    </source>
</evidence>
<dbReference type="PROSITE" id="PS00455">
    <property type="entry name" value="AMP_BINDING"/>
    <property type="match status" value="1"/>
</dbReference>
<gene>
    <name evidence="5" type="ORF">AAFC00_000998</name>
</gene>
<feature type="domain" description="AMP-dependent synthetase/ligase" evidence="2">
    <location>
        <begin position="78"/>
        <end position="484"/>
    </location>
</feature>
<dbReference type="InterPro" id="IPR020845">
    <property type="entry name" value="AMP-binding_CS"/>
</dbReference>
<dbReference type="InterPro" id="IPR000873">
    <property type="entry name" value="AMP-dep_synth/lig_dom"/>
</dbReference>
<evidence type="ECO:0000256" key="1">
    <source>
        <dbReference type="ARBA" id="ARBA00006432"/>
    </source>
</evidence>
<protein>
    <recommendedName>
        <fullName evidence="7">Acetyl-CoA synthetase-like protein</fullName>
    </recommendedName>
</protein>
<evidence type="ECO:0008006" key="7">
    <source>
        <dbReference type="Google" id="ProtNLM"/>
    </source>
</evidence>
<reference evidence="5 6" key="1">
    <citation type="submission" date="2024-07" db="EMBL/GenBank/DDBJ databases">
        <title>Draft sequence of the Neodothiora populina.</title>
        <authorList>
            <person name="Drown D.D."/>
            <person name="Schuette U.S."/>
            <person name="Buechlein A.B."/>
            <person name="Rusch D.R."/>
            <person name="Winton L.W."/>
            <person name="Adams G.A."/>
        </authorList>
    </citation>
    <scope>NUCLEOTIDE SEQUENCE [LARGE SCALE GENOMIC DNA]</scope>
    <source>
        <strain evidence="5 6">CPC 39397</strain>
    </source>
</reference>
<dbReference type="PANTHER" id="PTHR43347">
    <property type="entry name" value="ACYL-COA SYNTHETASE"/>
    <property type="match status" value="1"/>
</dbReference>
<name>A0ABR3PMI0_9PEZI</name>
<dbReference type="SUPFAM" id="SSF56801">
    <property type="entry name" value="Acetyl-CoA synthetase-like"/>
    <property type="match status" value="1"/>
</dbReference>
<accession>A0ABR3PMI0</accession>
<dbReference type="EMBL" id="JBFMKM010000003">
    <property type="protein sequence ID" value="KAL1310745.1"/>
    <property type="molecule type" value="Genomic_DNA"/>
</dbReference>
<keyword evidence="6" id="KW-1185">Reference proteome</keyword>
<organism evidence="5 6">
    <name type="scientific">Neodothiora populina</name>
    <dbReference type="NCBI Taxonomy" id="2781224"/>
    <lineage>
        <taxon>Eukaryota</taxon>
        <taxon>Fungi</taxon>
        <taxon>Dikarya</taxon>
        <taxon>Ascomycota</taxon>
        <taxon>Pezizomycotina</taxon>
        <taxon>Dothideomycetes</taxon>
        <taxon>Dothideomycetidae</taxon>
        <taxon>Dothideales</taxon>
        <taxon>Dothioraceae</taxon>
        <taxon>Neodothiora</taxon>
    </lineage>
</organism>
<dbReference type="InterPro" id="IPR042099">
    <property type="entry name" value="ANL_N_sf"/>
</dbReference>
<feature type="domain" description="Acetyl-coenzyme A synthetase N-terminal" evidence="4">
    <location>
        <begin position="10"/>
        <end position="69"/>
    </location>
</feature>
<dbReference type="RefSeq" id="XP_069203594.1">
    <property type="nucleotide sequence ID" value="XM_069340125.1"/>
</dbReference>
<dbReference type="InterPro" id="IPR032387">
    <property type="entry name" value="ACAS_N"/>
</dbReference>
<proteinExistence type="inferred from homology"/>
<sequence length="697" mass="75840">MASQHPQDIAYAASINTPEKYWAHQAAQLTWTVPPSKTLARHTKKLKSGTSHHHWQWFPDGELSTSYNCIDRHIKAGNGAQTAIVWDSPVTNSKERISYAELEQEVAILAGVLREENVKKGDVVLIYMPMIPAALIGILATVRLGAIHTVVFGGFSSSSLAQRIDASAPRLILTASCGIEGAKGPLAYRPLVRGAVEQSKHKPSKTIVWQREESRWDIMKDEGERNWQRLVKSAKTRGVTAENVAVKSNDSLYIIYTSGTTGAPKGVLREAGGHAVGLNMSMRYLFGINAGDVVFCASDIGWIVGHSYILYAPLLAGATTVMFEGKPIGTPDAGTFWRVISENKVNVFFTAPTALRAIRREDPKNQFFASYGKNQGLKSLRAVFLAGERSEPSIVQMYADLLTQYGAPGAMVVDNWWSSESGSPITGLAQQPTTGIDFASTERCAPLAIRPGSAGKPMPGFDVRIVDDDGKEVKKGEMGNIVLGIPLAPTALTTLWKDEERFYKGYMLRFKGQWIDTGDAGMIDEDGYVHIMSRSDDIINVAAHRLSTGAIEQAVSSQPSITESCVVPVPDNLKGHLPFAFISMPSAELANFTTQKHHQLSPPALLKDLNERIRKSIGAIATLGGCIVAPGIIPKTRSGKTLRRVLKQLLENAMNGDYDGKVDVPATVEDASVVDRARQVVKEYFTEGAGKEIKAKL</sequence>
<dbReference type="Gene3D" id="3.40.50.12780">
    <property type="entry name" value="N-terminal domain of ligase-like"/>
    <property type="match status" value="1"/>
</dbReference>
<evidence type="ECO:0000313" key="5">
    <source>
        <dbReference type="EMBL" id="KAL1310745.1"/>
    </source>
</evidence>
<comment type="similarity">
    <text evidence="1">Belongs to the ATP-dependent AMP-binding enzyme family.</text>
</comment>
<dbReference type="PANTHER" id="PTHR43347:SF3">
    <property type="entry name" value="ACYL-COA SYNTHETASE SHORT-CHAIN FAMILY MEMBER 3, MITOCHONDRIAL"/>
    <property type="match status" value="1"/>
</dbReference>
<comment type="caution">
    <text evidence="5">The sequence shown here is derived from an EMBL/GenBank/DDBJ whole genome shotgun (WGS) entry which is preliminary data.</text>
</comment>
<dbReference type="Pfam" id="PF00501">
    <property type="entry name" value="AMP-binding"/>
    <property type="match status" value="1"/>
</dbReference>